<keyword evidence="3" id="KW-1185">Reference proteome</keyword>
<dbReference type="EMBL" id="JBHSCQ010000006">
    <property type="protein sequence ID" value="MFC4265349.1"/>
    <property type="molecule type" value="Genomic_DNA"/>
</dbReference>
<evidence type="ECO:0000256" key="1">
    <source>
        <dbReference type="SAM" id="MobiDB-lite"/>
    </source>
</evidence>
<reference evidence="3" key="1">
    <citation type="journal article" date="2019" name="Int. J. Syst. Evol. Microbiol.">
        <title>The Global Catalogue of Microorganisms (GCM) 10K type strain sequencing project: providing services to taxonomists for standard genome sequencing and annotation.</title>
        <authorList>
            <consortium name="The Broad Institute Genomics Platform"/>
            <consortium name="The Broad Institute Genome Sequencing Center for Infectious Disease"/>
            <person name="Wu L."/>
            <person name="Ma J."/>
        </authorList>
    </citation>
    <scope>NUCLEOTIDE SEQUENCE [LARGE SCALE GENOMIC DNA]</scope>
    <source>
        <strain evidence="3">CGMCC 1.10698</strain>
    </source>
</reference>
<name>A0ABV8R1Z3_9MICC</name>
<dbReference type="InterPro" id="IPR045596">
    <property type="entry name" value="DUF6459"/>
</dbReference>
<comment type="caution">
    <text evidence="2">The sequence shown here is derived from an EMBL/GenBank/DDBJ whole genome shotgun (WGS) entry which is preliminary data.</text>
</comment>
<dbReference type="Proteomes" id="UP001595773">
    <property type="component" value="Unassembled WGS sequence"/>
</dbReference>
<feature type="region of interest" description="Disordered" evidence="1">
    <location>
        <begin position="1"/>
        <end position="31"/>
    </location>
</feature>
<evidence type="ECO:0000313" key="2">
    <source>
        <dbReference type="EMBL" id="MFC4265349.1"/>
    </source>
</evidence>
<accession>A0ABV8R1Z3</accession>
<dbReference type="RefSeq" id="WP_230067382.1">
    <property type="nucleotide sequence ID" value="NZ_BAABLL010000003.1"/>
</dbReference>
<gene>
    <name evidence="2" type="ORF">ACFOW9_07020</name>
</gene>
<feature type="compositionally biased region" description="Low complexity" evidence="1">
    <location>
        <begin position="48"/>
        <end position="75"/>
    </location>
</feature>
<proteinExistence type="predicted"/>
<sequence length="205" mass="21827">MTIMAVPETTSPPARLVRRPAPEPSATGTTNFEGTVVRMPTRPVAQLAQAAQEAAASIPHGSSAVSAGNGSSPVSLDTTTTERALVIEMTRKISLAVLEVLNGARSVAQLSRWLNPLCLSALATRARLHAQACQHRARHMSQAEAAGAITTLHPHPVVHSIHSFPVSPGIYETSVVVAERTRFRAMALRLEESHGVWKVTALRIG</sequence>
<dbReference type="Pfam" id="PF20060">
    <property type="entry name" value="DUF6459"/>
    <property type="match status" value="1"/>
</dbReference>
<organism evidence="2 3">
    <name type="scientific">Arthrobacter cryoconiti</name>
    <dbReference type="NCBI Taxonomy" id="748907"/>
    <lineage>
        <taxon>Bacteria</taxon>
        <taxon>Bacillati</taxon>
        <taxon>Actinomycetota</taxon>
        <taxon>Actinomycetes</taxon>
        <taxon>Micrococcales</taxon>
        <taxon>Micrococcaceae</taxon>
        <taxon>Arthrobacter</taxon>
    </lineage>
</organism>
<protein>
    <submittedName>
        <fullName evidence="2">Rv3235 family protein</fullName>
    </submittedName>
</protein>
<evidence type="ECO:0000313" key="3">
    <source>
        <dbReference type="Proteomes" id="UP001595773"/>
    </source>
</evidence>
<feature type="region of interest" description="Disordered" evidence="1">
    <location>
        <begin position="48"/>
        <end position="76"/>
    </location>
</feature>